<protein>
    <recommendedName>
        <fullName evidence="3">Nucleotidyltransferase domain-containing protein</fullName>
    </recommendedName>
</protein>
<organism evidence="1 2">
    <name type="scientific">Isachenkonia alkalipeptolytica</name>
    <dbReference type="NCBI Taxonomy" id="2565777"/>
    <lineage>
        <taxon>Bacteria</taxon>
        <taxon>Bacillati</taxon>
        <taxon>Bacillota</taxon>
        <taxon>Clostridia</taxon>
        <taxon>Eubacteriales</taxon>
        <taxon>Clostridiaceae</taxon>
        <taxon>Isachenkonia</taxon>
    </lineage>
</organism>
<dbReference type="Gene3D" id="3.30.460.10">
    <property type="entry name" value="Beta Polymerase, domain 2"/>
    <property type="match status" value="1"/>
</dbReference>
<sequence>MDLMKSVEILIEKIKKDYKRDIAVVVLMGSHIYNETHSLSDLDMYFVPNTERGENLGKVFIIDGIGFDFWPISWERLEGIANHEERITSIVTEGQVLYYGSKEDLERFNRLRIRGLDTKDRRKFIEKSKKELEKTYQPYFNLLLDHTLSEARKHAMEIIFSVTYATALLNGTTIKRGRGKLKNEILNMDLLPKDFSSLYDTVFISSDITEIKNNFGQLLMNMKILLEQEEAKEQKSLSFREQLEGYYEELINFYNKIRRACETGDIYTALFAAVEINKELEGAFSGTDVSPRDLPDIIEAFDPNNLEGFLDLVVEHQSQLFQLLKSKDVPVLVFDDFIELKEHIDSL</sequence>
<dbReference type="AlphaFoldDB" id="A0AA43XN87"/>
<dbReference type="RefSeq" id="WP_160723138.1">
    <property type="nucleotide sequence ID" value="NZ_SUMG01000025.1"/>
</dbReference>
<dbReference type="SUPFAM" id="SSF81301">
    <property type="entry name" value="Nucleotidyltransferase"/>
    <property type="match status" value="1"/>
</dbReference>
<dbReference type="InterPro" id="IPR043519">
    <property type="entry name" value="NT_sf"/>
</dbReference>
<dbReference type="EMBL" id="SUMG01000025">
    <property type="protein sequence ID" value="NBG89449.1"/>
    <property type="molecule type" value="Genomic_DNA"/>
</dbReference>
<accession>A0AA43XN87</accession>
<reference evidence="1 2" key="1">
    <citation type="submission" date="2019-04" db="EMBL/GenBank/DDBJ databases">
        <title>Isachenkonia alkalipeptolytica gen. nov. sp. nov. a new anaerobic, alkiliphilic organothrophic bacterium capable to reduce synthesized ferrihydrite isolated from a soda lake.</title>
        <authorList>
            <person name="Toshchakov S.V."/>
            <person name="Zavarzina D.G."/>
            <person name="Zhilina T.N."/>
            <person name="Kostrikina N.A."/>
            <person name="Kublanov I.V."/>
        </authorList>
    </citation>
    <scope>NUCLEOTIDE SEQUENCE [LARGE SCALE GENOMIC DNA]</scope>
    <source>
        <strain evidence="1 2">Z-1701</strain>
    </source>
</reference>
<evidence type="ECO:0000313" key="2">
    <source>
        <dbReference type="Proteomes" id="UP000449710"/>
    </source>
</evidence>
<dbReference type="Proteomes" id="UP000449710">
    <property type="component" value="Unassembled WGS sequence"/>
</dbReference>
<name>A0AA43XN87_9CLOT</name>
<evidence type="ECO:0000313" key="1">
    <source>
        <dbReference type="EMBL" id="NBG89449.1"/>
    </source>
</evidence>
<comment type="caution">
    <text evidence="1">The sequence shown here is derived from an EMBL/GenBank/DDBJ whole genome shotgun (WGS) entry which is preliminary data.</text>
</comment>
<keyword evidence="2" id="KW-1185">Reference proteome</keyword>
<gene>
    <name evidence="1" type="ORF">ISALK_13210</name>
</gene>
<proteinExistence type="predicted"/>
<evidence type="ECO:0008006" key="3">
    <source>
        <dbReference type="Google" id="ProtNLM"/>
    </source>
</evidence>